<keyword evidence="2" id="KW-0597">Phosphoprotein</keyword>
<keyword evidence="9" id="KW-1185">Reference proteome</keyword>
<evidence type="ECO:0000256" key="1">
    <source>
        <dbReference type="ARBA" id="ARBA00004126"/>
    </source>
</evidence>
<sequence length="1735" mass="198689">MDEIRRLKRCWRDLSQRAEELEAQRGEDMQRSVEFQEAVVSVEELFHQVSREWDYLARADTESTSEHLEALKKLSSDLEGQRTTLEDLRDQKHAILPRLSLLDKELVKQQVGHLEQRWCQLQSLIQEKIHNSAQTLEDLARIQSKLKDACEGAKEHQPTVNSALKTSPPPDLAQSFLFEHLSACVELEARQQQLDHAISEAQSASSRLGLSEKRGLQELVDQAQTEVEALGADVAQRRKYLSKAFTERTQFIQGLAKALSWVQHQERKALIEDHIALLPEDLAKQVAACRFVQNSLCSYRRELASLWLQGRELVRDATDKEKAETQTRLGQLQAGFETALQRTSQRLTDLEKALTSRKYFQVDLDKICHWLKEADAITFPELNLSKTDDTSELQTELSNIHHVLEQASEYENLLLIVQRIGQEILPTLNEIDHCYLDERLNALPQQYNSILALAKEKKDRVQQIILEQKEFSTFFGVTRNALEELQEQFDNLEKQTISIREEEFACLINEYRNIAKSLFHFSPAVRQLHGKNEGFICRGQQCRAEETQQLVTLHNTLKRTVSHKIQHLDSCLEAVVEYNQVLTMFSSELKAVKEKLAGIKVDTKRDAIDKISVLYSLLDRLDRVGCRAEECSQQIKGLVVKFDPSAFEEMTLQLKSLQSLTLEVKCCVEENETKSMESVDFVKETEKLMEWLMTLRDELEEPLSFSEVKTGRIQEEICKLNAINEALKSRIRIGDALCTREKQKYSNRKQAVPTHFEEKIKHMERLQSEVQQAVIKKKLAADQALSLVQRYHLSLQSMHTWLDCATAALQRASTGVELENQTDCVEDLEDVLAQETHFTAGLEEQRSLNPLLGDFMEVGVMSRLKEKLDAVQLRKAEIKQQLDVHRELLHSCATLWTSFQHKKERLVDQLVDIESKMAAVTTAKAVGLQHAEEKVQRCKSLVAHIDLLELPVNALKENASELEQIISESSKAITSHSVSSLWQRWTRLRSVAQAQERTLEDTLREWRTFTGKMEKVRSVSQDLNSRVPDSSVEKAATRAVLQNLLEYHDSFIMEVEREQSILALLFQQSRSLRSAEDAEVVMEETIEKKLEEKPFLQEIIGMQEQYDSLLLGVRSSRSQVQQELREREDVEKELGLVKGWIQDTRGLLLSPTADLESLLQELETAHGEVISRRQSVERMMELQQSKYQDLQAALPSELSMQLAEVALALGSAEDQVQAREREVQQTRDVKEDFSSRLHEIETKLNSIALKLQAKGVNLEEAKEETKALCEECECCNRSLAELGASVQEFWEQNPLLCKQLGDAVTKLTELQVHTFQQVQDRANRLKKAEKELQEYQSMKAFILGWTEKAEVLVTSSIVWSSASQLQEQIRAHQALLRECRGLHGDLEAMGEREEQLGEALQTESWEQQVKYLSRCTEELQQTARTRLQSLQDAAKDMLHLEAEVKNLHAAVEQIQVTLASPDLHRLSLREQLTQRQRLLVEMEGFKQKVVAVQQCQSALWLPEEVVTSLPICRTAQCLQQEASQLQHTTIQQCNILQEAVVQYEQYEQEVKNLQRLIEEAHRIIQDRPVSTSNIQELQAQIQHHEELAQKIRGYQEQIALLHSKCKMLTVKAKHATMLLTVSEVEGLSDGMEELSDEELPSARPTSQQLPAHPSVVMGHSTISRAPIQELYDPSMKTSTANLDDLQRSWETLKNVISEKQKSLYEALERQQHYQESLQSISTKMESIEGTAQRGP</sequence>
<reference evidence="8 9" key="1">
    <citation type="submission" date="2019-04" db="EMBL/GenBank/DDBJ databases">
        <title>The sequence and de novo assembly of Takifugu bimaculatus genome using PacBio and Hi-C technologies.</title>
        <authorList>
            <person name="Xu P."/>
            <person name="Liu B."/>
            <person name="Zhou Z."/>
        </authorList>
    </citation>
    <scope>NUCLEOTIDE SEQUENCE [LARGE SCALE GENOMIC DNA]</scope>
    <source>
        <strain evidence="8">TB-2018</strain>
        <tissue evidence="8">Muscle</tissue>
    </source>
</reference>
<keyword evidence="4" id="KW-0472">Membrane</keyword>
<feature type="compositionally biased region" description="Polar residues" evidence="7">
    <location>
        <begin position="1713"/>
        <end position="1724"/>
    </location>
</feature>
<dbReference type="InterPro" id="IPR002017">
    <property type="entry name" value="Spectrin_repeat"/>
</dbReference>
<feature type="region of interest" description="Disordered" evidence="7">
    <location>
        <begin position="1711"/>
        <end position="1735"/>
    </location>
</feature>
<organism evidence="8 9">
    <name type="scientific">Takifugu bimaculatus</name>
    <dbReference type="NCBI Taxonomy" id="433685"/>
    <lineage>
        <taxon>Eukaryota</taxon>
        <taxon>Metazoa</taxon>
        <taxon>Chordata</taxon>
        <taxon>Craniata</taxon>
        <taxon>Vertebrata</taxon>
        <taxon>Euteleostomi</taxon>
        <taxon>Actinopterygii</taxon>
        <taxon>Neopterygii</taxon>
        <taxon>Teleostei</taxon>
        <taxon>Neoteleostei</taxon>
        <taxon>Acanthomorphata</taxon>
        <taxon>Eupercaria</taxon>
        <taxon>Tetraodontiformes</taxon>
        <taxon>Tetradontoidea</taxon>
        <taxon>Tetraodontidae</taxon>
        <taxon>Takifugu</taxon>
    </lineage>
</organism>
<feature type="coiled-coil region" evidence="6">
    <location>
        <begin position="184"/>
        <end position="233"/>
    </location>
</feature>
<evidence type="ECO:0000256" key="2">
    <source>
        <dbReference type="ARBA" id="ARBA00022553"/>
    </source>
</evidence>
<dbReference type="PANTHER" id="PTHR14514:SF3">
    <property type="entry name" value="NESPRIN-1"/>
    <property type="match status" value="1"/>
</dbReference>
<dbReference type="SMART" id="SM00150">
    <property type="entry name" value="SPEC"/>
    <property type="match status" value="5"/>
</dbReference>
<dbReference type="Gene3D" id="1.20.58.60">
    <property type="match status" value="6"/>
</dbReference>
<evidence type="ECO:0008006" key="10">
    <source>
        <dbReference type="Google" id="ProtNLM"/>
    </source>
</evidence>
<accession>A0A4Z2BQZ6</accession>
<evidence type="ECO:0000313" key="9">
    <source>
        <dbReference type="Proteomes" id="UP000516260"/>
    </source>
</evidence>
<comment type="subcellular location">
    <subcellularLocation>
        <location evidence="1">Nucleus membrane</location>
    </subcellularLocation>
</comment>
<evidence type="ECO:0000256" key="4">
    <source>
        <dbReference type="ARBA" id="ARBA00023136"/>
    </source>
</evidence>
<feature type="coiled-coil region" evidence="6">
    <location>
        <begin position="1536"/>
        <end position="1604"/>
    </location>
</feature>
<keyword evidence="3" id="KW-0677">Repeat</keyword>
<dbReference type="PANTHER" id="PTHR14514">
    <property type="entry name" value="PKA ANCHORING PROTEIN"/>
    <property type="match status" value="1"/>
</dbReference>
<evidence type="ECO:0000256" key="5">
    <source>
        <dbReference type="ARBA" id="ARBA00023242"/>
    </source>
</evidence>
<evidence type="ECO:0000256" key="3">
    <source>
        <dbReference type="ARBA" id="ARBA00022737"/>
    </source>
</evidence>
<comment type="caution">
    <text evidence="8">The sequence shown here is derived from an EMBL/GenBank/DDBJ whole genome shotgun (WGS) entry which is preliminary data.</text>
</comment>
<evidence type="ECO:0000256" key="6">
    <source>
        <dbReference type="SAM" id="Coils"/>
    </source>
</evidence>
<evidence type="ECO:0000256" key="7">
    <source>
        <dbReference type="SAM" id="MobiDB-lite"/>
    </source>
</evidence>
<keyword evidence="6" id="KW-0175">Coiled coil</keyword>
<keyword evidence="5" id="KW-0539">Nucleus</keyword>
<dbReference type="Pfam" id="PF00435">
    <property type="entry name" value="Spectrin"/>
    <property type="match status" value="1"/>
</dbReference>
<dbReference type="Proteomes" id="UP000516260">
    <property type="component" value="Chromosome 19"/>
</dbReference>
<name>A0A4Z2BQZ6_9TELE</name>
<dbReference type="InterPro" id="IPR018159">
    <property type="entry name" value="Spectrin/alpha-actinin"/>
</dbReference>
<proteinExistence type="predicted"/>
<protein>
    <recommendedName>
        <fullName evidence="10">KASH domain-containing protein</fullName>
    </recommendedName>
</protein>
<dbReference type="EMBL" id="SWLE01000011">
    <property type="protein sequence ID" value="TNM94663.1"/>
    <property type="molecule type" value="Genomic_DNA"/>
</dbReference>
<evidence type="ECO:0000313" key="8">
    <source>
        <dbReference type="EMBL" id="TNM94663.1"/>
    </source>
</evidence>
<gene>
    <name evidence="8" type="ORF">fugu_017422</name>
</gene>
<dbReference type="SUPFAM" id="SSF46966">
    <property type="entry name" value="Spectrin repeat"/>
    <property type="match status" value="7"/>
</dbReference>
<feature type="coiled-coil region" evidence="6">
    <location>
        <begin position="475"/>
        <end position="502"/>
    </location>
</feature>
<feature type="coiled-coil region" evidence="6">
    <location>
        <begin position="861"/>
        <end position="888"/>
    </location>
</feature>
<dbReference type="GO" id="GO:0031965">
    <property type="term" value="C:nuclear membrane"/>
    <property type="evidence" value="ECO:0007669"/>
    <property type="project" value="UniProtKB-SubCell"/>
</dbReference>